<dbReference type="HOGENOM" id="CLU_762319_0_0_7"/>
<organism evidence="2 3">
    <name type="scientific">Solidesulfovibrio magneticus (strain ATCC 700980 / DSM 13731 / RS-1)</name>
    <name type="common">Desulfovibrio magneticus</name>
    <dbReference type="NCBI Taxonomy" id="573370"/>
    <lineage>
        <taxon>Bacteria</taxon>
        <taxon>Pseudomonadati</taxon>
        <taxon>Thermodesulfobacteriota</taxon>
        <taxon>Desulfovibrionia</taxon>
        <taxon>Desulfovibrionales</taxon>
        <taxon>Desulfovibrionaceae</taxon>
        <taxon>Solidesulfovibrio</taxon>
    </lineage>
</organism>
<evidence type="ECO:0000313" key="2">
    <source>
        <dbReference type="EMBL" id="BAH76761.1"/>
    </source>
</evidence>
<keyword evidence="3" id="KW-1185">Reference proteome</keyword>
<dbReference type="NCBIfam" id="TIGR00277">
    <property type="entry name" value="HDIG"/>
    <property type="match status" value="1"/>
</dbReference>
<protein>
    <recommendedName>
        <fullName evidence="1">HDOD domain-containing protein</fullName>
    </recommendedName>
</protein>
<dbReference type="STRING" id="573370.DMR_32700"/>
<feature type="domain" description="HDOD" evidence="1">
    <location>
        <begin position="89"/>
        <end position="286"/>
    </location>
</feature>
<dbReference type="PANTHER" id="PTHR33525:SF3">
    <property type="entry name" value="RIBONUCLEASE Y"/>
    <property type="match status" value="1"/>
</dbReference>
<dbReference type="EMBL" id="AP010904">
    <property type="protein sequence ID" value="BAH76761.1"/>
    <property type="molecule type" value="Genomic_DNA"/>
</dbReference>
<evidence type="ECO:0000313" key="3">
    <source>
        <dbReference type="Proteomes" id="UP000009071"/>
    </source>
</evidence>
<sequence length="363" mass="39692">MIFVGVVLLVIAVAVVLMIYFKKEKSSFRHEKLPYLEVSCLTSPKVEKHGKSSIEYGQDETDKIKSFVQQMLFDSSGNSSFSKDVFKIPSVLPQRIARSMNQVAAGATNSTVLGRLENPNTTPKILAGLASSDPVLTANILKLANSSFFGIKSKVSSLESAINVIGFGNLKTLLCIEILESSAKSAGMSKALMNKLWSHVGMTAYIAKKISPAFHHVESSVASTLGILHDIGKLILYDSKSDCFLNSIQDEINEYGISHSTSGCVVCRSFNLPDYSVDAIRFHHAPQFIDIEDVDADFTAISYAVVLCMANELAHFLESSFVYTPRPILESYHFLLSKSQIFSVLNDPGLKNGICHSSLFGDV</sequence>
<dbReference type="OrthoDB" id="9803649at2"/>
<dbReference type="AlphaFoldDB" id="C4XJL4"/>
<dbReference type="RefSeq" id="WP_015861913.1">
    <property type="nucleotide sequence ID" value="NC_012796.1"/>
</dbReference>
<proteinExistence type="predicted"/>
<accession>C4XJL4</accession>
<dbReference type="eggNOG" id="COG1639">
    <property type="taxonomic scope" value="Bacteria"/>
</dbReference>
<dbReference type="KEGG" id="dma:DMR_32700"/>
<dbReference type="Pfam" id="PF08668">
    <property type="entry name" value="HDOD"/>
    <property type="match status" value="1"/>
</dbReference>
<name>C4XJL4_SOLM1</name>
<dbReference type="CDD" id="cd00077">
    <property type="entry name" value="HDc"/>
    <property type="match status" value="1"/>
</dbReference>
<reference evidence="2 3" key="1">
    <citation type="journal article" date="2009" name="Genome Res.">
        <title>Whole genome sequence of Desulfovibrio magneticus strain RS-1 revealed common gene clusters in magnetotactic bacteria.</title>
        <authorList>
            <person name="Nakazawa H."/>
            <person name="Arakaki A."/>
            <person name="Narita-Yamada S."/>
            <person name="Yashiro I."/>
            <person name="Jinno K."/>
            <person name="Aoki N."/>
            <person name="Tsuruyama A."/>
            <person name="Okamura Y."/>
            <person name="Tanikawa S."/>
            <person name="Fujita N."/>
            <person name="Takeyama H."/>
            <person name="Matsunaga T."/>
        </authorList>
    </citation>
    <scope>NUCLEOTIDE SEQUENCE [LARGE SCALE GENOMIC DNA]</scope>
    <source>
        <strain evidence="3">ATCC 700980 / DSM 13731 / RS-1</strain>
    </source>
</reference>
<gene>
    <name evidence="2" type="ordered locus">DMR_32700</name>
</gene>
<dbReference type="Proteomes" id="UP000009071">
    <property type="component" value="Chromosome"/>
</dbReference>
<evidence type="ECO:0000259" key="1">
    <source>
        <dbReference type="PROSITE" id="PS51833"/>
    </source>
</evidence>
<dbReference type="InterPro" id="IPR006675">
    <property type="entry name" value="HDIG_dom"/>
</dbReference>
<dbReference type="InterPro" id="IPR052340">
    <property type="entry name" value="RNase_Y/CdgJ"/>
</dbReference>
<dbReference type="SUPFAM" id="SSF109604">
    <property type="entry name" value="HD-domain/PDEase-like"/>
    <property type="match status" value="1"/>
</dbReference>
<dbReference type="PROSITE" id="PS51833">
    <property type="entry name" value="HDOD"/>
    <property type="match status" value="1"/>
</dbReference>
<dbReference type="PANTHER" id="PTHR33525">
    <property type="match status" value="1"/>
</dbReference>
<dbReference type="InterPro" id="IPR003607">
    <property type="entry name" value="HD/PDEase_dom"/>
</dbReference>
<dbReference type="InterPro" id="IPR013976">
    <property type="entry name" value="HDOD"/>
</dbReference>
<dbReference type="Gene3D" id="1.10.3210.10">
    <property type="entry name" value="Hypothetical protein af1432"/>
    <property type="match status" value="1"/>
</dbReference>